<organism evidence="2 3">
    <name type="scientific">Adineta steineri</name>
    <dbReference type="NCBI Taxonomy" id="433720"/>
    <lineage>
        <taxon>Eukaryota</taxon>
        <taxon>Metazoa</taxon>
        <taxon>Spiralia</taxon>
        <taxon>Gnathifera</taxon>
        <taxon>Rotifera</taxon>
        <taxon>Eurotatoria</taxon>
        <taxon>Bdelloidea</taxon>
        <taxon>Adinetida</taxon>
        <taxon>Adinetidae</taxon>
        <taxon>Adineta</taxon>
    </lineage>
</organism>
<proteinExistence type="predicted"/>
<feature type="coiled-coil region" evidence="1">
    <location>
        <begin position="347"/>
        <end position="381"/>
    </location>
</feature>
<sequence>MASIWDDDDDDVMSDTKGNKVAEPIIPQDNLALVKHTKRQAVEKETKLLFESLTSCEAIVVTIHTVAAYVPAIMNEKIQELWENKIIPVLAKTLTQDVRARSIVIEAFNSIENLAICIRKGAEMVIATKGSAASLTAARRIINEALTELKQCITVARDLETEDMKALTSNFTLLISVMGPQAEDSYNQASVIEEKLQQQYKKQKELVGEIANLKGQLEVYNNLIHVTEKRLRGSEAALEETKRRSKELAEFNKKIEESIQSIPTTYDVTETYRFNIFSSTDKYIIPNPNRNVQKEFYESTIKVRVARIEENNKEKDKEQAVLIELGKILAEYKGEYASIKYKISECEKNFVAKMKEIQSEIDKLKKELEQINRRADEIFQAIGLQGSNLRQLLTRIKSLSMIIGDGALAYQPIMGVLKKVKATVETSIEMLSSNVMADIFLAGKTLLDDVDWLAGYRTASLGHLETSSKYKALSSIPQYKAITNVSN</sequence>
<keyword evidence="1" id="KW-0175">Coiled coil</keyword>
<accession>A0A819VPL9</accession>
<name>A0A819VPL9_9BILA</name>
<gene>
    <name evidence="2" type="ORF">KXQ929_LOCUS35160</name>
</gene>
<protein>
    <submittedName>
        <fullName evidence="2">Uncharacterized protein</fullName>
    </submittedName>
</protein>
<evidence type="ECO:0000256" key="1">
    <source>
        <dbReference type="SAM" id="Coils"/>
    </source>
</evidence>
<feature type="coiled-coil region" evidence="1">
    <location>
        <begin position="210"/>
        <end position="244"/>
    </location>
</feature>
<reference evidence="2" key="1">
    <citation type="submission" date="2021-02" db="EMBL/GenBank/DDBJ databases">
        <authorList>
            <person name="Nowell W R."/>
        </authorList>
    </citation>
    <scope>NUCLEOTIDE SEQUENCE</scope>
</reference>
<evidence type="ECO:0000313" key="2">
    <source>
        <dbReference type="EMBL" id="CAF4112429.1"/>
    </source>
</evidence>
<dbReference type="AlphaFoldDB" id="A0A819VPL9"/>
<dbReference type="Proteomes" id="UP000663868">
    <property type="component" value="Unassembled WGS sequence"/>
</dbReference>
<comment type="caution">
    <text evidence="2">The sequence shown here is derived from an EMBL/GenBank/DDBJ whole genome shotgun (WGS) entry which is preliminary data.</text>
</comment>
<dbReference type="EMBL" id="CAJOBB010005013">
    <property type="protein sequence ID" value="CAF4112429.1"/>
    <property type="molecule type" value="Genomic_DNA"/>
</dbReference>
<evidence type="ECO:0000313" key="3">
    <source>
        <dbReference type="Proteomes" id="UP000663868"/>
    </source>
</evidence>